<dbReference type="CDD" id="cd00761">
    <property type="entry name" value="Glyco_tranf_GTA_type"/>
    <property type="match status" value="1"/>
</dbReference>
<name>A0A7W5ZGG0_9BACT</name>
<dbReference type="GO" id="GO:0044010">
    <property type="term" value="P:single-species biofilm formation"/>
    <property type="evidence" value="ECO:0007669"/>
    <property type="project" value="TreeGrafter"/>
</dbReference>
<keyword evidence="1" id="KW-0472">Membrane</keyword>
<dbReference type="Pfam" id="PF00535">
    <property type="entry name" value="Glycos_transf_2"/>
    <property type="match status" value="1"/>
</dbReference>
<dbReference type="Proteomes" id="UP000541352">
    <property type="component" value="Unassembled WGS sequence"/>
</dbReference>
<dbReference type="InterPro" id="IPR029044">
    <property type="entry name" value="Nucleotide-diphossugar_trans"/>
</dbReference>
<evidence type="ECO:0000313" key="4">
    <source>
        <dbReference type="Proteomes" id="UP000541352"/>
    </source>
</evidence>
<reference evidence="3 4" key="1">
    <citation type="submission" date="2020-08" db="EMBL/GenBank/DDBJ databases">
        <title>Genomic Encyclopedia of Type Strains, Phase IV (KMG-IV): sequencing the most valuable type-strain genomes for metagenomic binning, comparative biology and taxonomic classification.</title>
        <authorList>
            <person name="Goeker M."/>
        </authorList>
    </citation>
    <scope>NUCLEOTIDE SEQUENCE [LARGE SCALE GENOMIC DNA]</scope>
    <source>
        <strain evidence="3 4">DSM 17976</strain>
    </source>
</reference>
<accession>A0A7W5ZGG0</accession>
<keyword evidence="3" id="KW-0808">Transferase</keyword>
<dbReference type="SUPFAM" id="SSF53448">
    <property type="entry name" value="Nucleotide-diphospho-sugar transferases"/>
    <property type="match status" value="1"/>
</dbReference>
<dbReference type="Gene3D" id="3.90.550.10">
    <property type="entry name" value="Spore Coat Polysaccharide Biosynthesis Protein SpsA, Chain A"/>
    <property type="match status" value="1"/>
</dbReference>
<dbReference type="InterPro" id="IPR050834">
    <property type="entry name" value="Glycosyltransf_2"/>
</dbReference>
<protein>
    <submittedName>
        <fullName evidence="3">Glycosyltransferase involved in cell wall biosynthesis</fullName>
    </submittedName>
</protein>
<dbReference type="PANTHER" id="PTHR43685:SF2">
    <property type="entry name" value="GLYCOSYLTRANSFERASE 2-LIKE DOMAIN-CONTAINING PROTEIN"/>
    <property type="match status" value="1"/>
</dbReference>
<dbReference type="PANTHER" id="PTHR43685">
    <property type="entry name" value="GLYCOSYLTRANSFERASE"/>
    <property type="match status" value="1"/>
</dbReference>
<proteinExistence type="predicted"/>
<evidence type="ECO:0000313" key="3">
    <source>
        <dbReference type="EMBL" id="MBB3836872.1"/>
    </source>
</evidence>
<comment type="caution">
    <text evidence="3">The sequence shown here is derived from an EMBL/GenBank/DDBJ whole genome shotgun (WGS) entry which is preliminary data.</text>
</comment>
<evidence type="ECO:0000256" key="1">
    <source>
        <dbReference type="SAM" id="Phobius"/>
    </source>
</evidence>
<dbReference type="RefSeq" id="WP_183971628.1">
    <property type="nucleotide sequence ID" value="NZ_JACIBY010000001.1"/>
</dbReference>
<keyword evidence="1" id="KW-0812">Transmembrane</keyword>
<feature type="transmembrane region" description="Helical" evidence="1">
    <location>
        <begin position="283"/>
        <end position="305"/>
    </location>
</feature>
<dbReference type="InterPro" id="IPR001173">
    <property type="entry name" value="Glyco_trans_2-like"/>
</dbReference>
<organism evidence="3 4">
    <name type="scientific">Runella defluvii</name>
    <dbReference type="NCBI Taxonomy" id="370973"/>
    <lineage>
        <taxon>Bacteria</taxon>
        <taxon>Pseudomonadati</taxon>
        <taxon>Bacteroidota</taxon>
        <taxon>Cytophagia</taxon>
        <taxon>Cytophagales</taxon>
        <taxon>Spirosomataceae</taxon>
        <taxon>Runella</taxon>
    </lineage>
</organism>
<sequence>MGEPLKMYNVSVIIIGKNVSKTLYECISSIKTAINFDSSINLSEIIYVDSNSLDDSIKIAQANNVRVINIISTFTTASLGRFLGIRHAKYNKLLFIDGDMILEKDWFSKTNTLIDTYLGIVGDRYEFLIKNDTVIKEIPHFYNYTEFQKAPKIGGFIYFNSSQTPSANFSPFLREEEECDFYAKIRSTVPFYEVPYHGFKHLNRNLSGQRLLSYLQPYVKMGYLLSLFKSIKDGYFINYSVIQKKYIKSILISLLTYTLPIYPNFYSLIIILLLTFSNQKSDIRGVIITSIAFPYKLITSIYFLIKYRNGIDLEYSFDSLHFKERIML</sequence>
<dbReference type="GO" id="GO:0016740">
    <property type="term" value="F:transferase activity"/>
    <property type="evidence" value="ECO:0007669"/>
    <property type="project" value="UniProtKB-KW"/>
</dbReference>
<dbReference type="EMBL" id="JACIBY010000001">
    <property type="protein sequence ID" value="MBB3836872.1"/>
    <property type="molecule type" value="Genomic_DNA"/>
</dbReference>
<gene>
    <name evidence="3" type="ORF">FHS57_000854</name>
</gene>
<evidence type="ECO:0000259" key="2">
    <source>
        <dbReference type="Pfam" id="PF00535"/>
    </source>
</evidence>
<feature type="domain" description="Glycosyltransferase 2-like" evidence="2">
    <location>
        <begin position="11"/>
        <end position="145"/>
    </location>
</feature>
<keyword evidence="1" id="KW-1133">Transmembrane helix</keyword>
<keyword evidence="4" id="KW-1185">Reference proteome</keyword>
<feature type="transmembrane region" description="Helical" evidence="1">
    <location>
        <begin position="254"/>
        <end position="277"/>
    </location>
</feature>
<dbReference type="AlphaFoldDB" id="A0A7W5ZGG0"/>